<evidence type="ECO:0000313" key="3">
    <source>
        <dbReference type="EMBL" id="ADR34152.1"/>
    </source>
</evidence>
<dbReference type="InterPro" id="IPR028051">
    <property type="entry name" value="CheX-like_dom"/>
</dbReference>
<keyword evidence="1" id="KW-0145">Chemotaxis</keyword>
<reference evidence="3 4" key="1">
    <citation type="journal article" date="2012" name="Stand. Genomic Sci.">
        <title>Complete genome sequence of the sulfur compounds oxidizing chemolithoautotroph Sulfuricurvum kujiense type strain (YK-1(T)).</title>
        <authorList>
            <person name="Han C."/>
            <person name="Kotsyurbenko O."/>
            <person name="Chertkov O."/>
            <person name="Held B."/>
            <person name="Lapidus A."/>
            <person name="Nolan M."/>
            <person name="Lucas S."/>
            <person name="Hammon N."/>
            <person name="Deshpande S."/>
            <person name="Cheng J.F."/>
            <person name="Tapia R."/>
            <person name="Goodwin L.A."/>
            <person name="Pitluck S."/>
            <person name="Liolios K."/>
            <person name="Pagani I."/>
            <person name="Ivanova N."/>
            <person name="Mavromatis K."/>
            <person name="Mikhailova N."/>
            <person name="Pati A."/>
            <person name="Chen A."/>
            <person name="Palaniappan K."/>
            <person name="Land M."/>
            <person name="Hauser L."/>
            <person name="Chang Y.J."/>
            <person name="Jeffries C.D."/>
            <person name="Brambilla E.M."/>
            <person name="Rohde M."/>
            <person name="Spring S."/>
            <person name="Sikorski J."/>
            <person name="Goker M."/>
            <person name="Woyke T."/>
            <person name="Bristow J."/>
            <person name="Eisen J.A."/>
            <person name="Markowitz V."/>
            <person name="Hugenholtz P."/>
            <person name="Kyrpides N.C."/>
            <person name="Klenk H.P."/>
            <person name="Detter J.C."/>
        </authorList>
    </citation>
    <scope>NUCLEOTIDE SEQUENCE [LARGE SCALE GENOMIC DNA]</scope>
    <source>
        <strain evidence="4">ATCC BAA-921 / DSM 16994 / JCM 11577 / YK-1</strain>
    </source>
</reference>
<dbReference type="Gene3D" id="3.40.1550.10">
    <property type="entry name" value="CheC-like"/>
    <property type="match status" value="1"/>
</dbReference>
<dbReference type="STRING" id="709032.Sulku_1490"/>
<dbReference type="Pfam" id="PF13690">
    <property type="entry name" value="CheX"/>
    <property type="match status" value="1"/>
</dbReference>
<dbReference type="HOGENOM" id="CLU_1634523_0_0_7"/>
<name>E4TZP5_SULKY</name>
<dbReference type="KEGG" id="sku:Sulku_1490"/>
<gene>
    <name evidence="3" type="ordered locus">Sulku_1490</name>
</gene>
<dbReference type="SUPFAM" id="SSF103039">
    <property type="entry name" value="CheC-like"/>
    <property type="match status" value="1"/>
</dbReference>
<dbReference type="InterPro" id="IPR028976">
    <property type="entry name" value="CheC-like_sf"/>
</dbReference>
<accession>E4TZP5</accession>
<dbReference type="EMBL" id="CP002355">
    <property type="protein sequence ID" value="ADR34152.1"/>
    <property type="molecule type" value="Genomic_DNA"/>
</dbReference>
<evidence type="ECO:0000313" key="4">
    <source>
        <dbReference type="Proteomes" id="UP000008721"/>
    </source>
</evidence>
<dbReference type="Proteomes" id="UP000008721">
    <property type="component" value="Chromosome"/>
</dbReference>
<evidence type="ECO:0000256" key="1">
    <source>
        <dbReference type="ARBA" id="ARBA00022500"/>
    </source>
</evidence>
<dbReference type="GO" id="GO:0006935">
    <property type="term" value="P:chemotaxis"/>
    <property type="evidence" value="ECO:0007669"/>
    <property type="project" value="UniProtKB-KW"/>
</dbReference>
<dbReference type="eggNOG" id="COG1406">
    <property type="taxonomic scope" value="Bacteria"/>
</dbReference>
<dbReference type="RefSeq" id="WP_013460349.1">
    <property type="nucleotide sequence ID" value="NC_014762.1"/>
</dbReference>
<dbReference type="AlphaFoldDB" id="E4TZP5"/>
<keyword evidence="4" id="KW-1185">Reference proteome</keyword>
<evidence type="ECO:0000259" key="2">
    <source>
        <dbReference type="Pfam" id="PF13690"/>
    </source>
</evidence>
<organism evidence="3 4">
    <name type="scientific">Sulfuricurvum kujiense (strain ATCC BAA-921 / DSM 16994 / JCM 11577 / YK-1)</name>
    <dbReference type="NCBI Taxonomy" id="709032"/>
    <lineage>
        <taxon>Bacteria</taxon>
        <taxon>Pseudomonadati</taxon>
        <taxon>Campylobacterota</taxon>
        <taxon>Epsilonproteobacteria</taxon>
        <taxon>Campylobacterales</taxon>
        <taxon>Sulfurimonadaceae</taxon>
        <taxon>Sulfuricurvum</taxon>
    </lineage>
</organism>
<proteinExistence type="predicted"/>
<protein>
    <submittedName>
        <fullName evidence="3">CheC domain protein</fullName>
    </submittedName>
</protein>
<sequence length="162" mass="17993">MKNSEILKEVLTAIVYRAELFMTDEMKIEAKFDGEFRSMEKIELKKYTTTIGIGGSINLLFYVSYNELLLEKLTRAFSYGKIHESELAELRESAAGEIANMILGHAVNDFPNRGKGVTITPPVTVEDAKSILKTNGNGIMTAVFSTPYGNMEFNVIGLIKGE</sequence>
<feature type="domain" description="Chemotaxis phosphatase CheX-like" evidence="2">
    <location>
        <begin position="47"/>
        <end position="131"/>
    </location>
</feature>